<evidence type="ECO:0000256" key="1">
    <source>
        <dbReference type="SAM" id="Phobius"/>
    </source>
</evidence>
<dbReference type="RefSeq" id="WP_353530984.1">
    <property type="nucleotide sequence ID" value="NZ_JBBMEX010000009.1"/>
</dbReference>
<organism evidence="2 3">
    <name type="scientific">Maccoyibacter intestinihominis</name>
    <dbReference type="NCBI Taxonomy" id="3133499"/>
    <lineage>
        <taxon>Bacteria</taxon>
        <taxon>Bacillati</taxon>
        <taxon>Bacillota</taxon>
        <taxon>Clostridia</taxon>
        <taxon>Lachnospirales</taxon>
        <taxon>Lachnospiraceae</taxon>
        <taxon>Maccoyibacter</taxon>
    </lineage>
</organism>
<feature type="transmembrane region" description="Helical" evidence="1">
    <location>
        <begin position="50"/>
        <end position="69"/>
    </location>
</feature>
<reference evidence="2 3" key="1">
    <citation type="submission" date="2024-03" db="EMBL/GenBank/DDBJ databases">
        <title>Human intestinal bacterial collection.</title>
        <authorList>
            <person name="Pauvert C."/>
            <person name="Hitch T.C.A."/>
            <person name="Clavel T."/>
        </authorList>
    </citation>
    <scope>NUCLEOTIDE SEQUENCE [LARGE SCALE GENOMIC DNA]</scope>
    <source>
        <strain evidence="2 3">CLA-AA-H185</strain>
    </source>
</reference>
<accession>A0ABV1HEX5</accession>
<sequence length="148" mass="16748">MVKKIRDFLYELCNYLELIMAVVVVAGIVIAALGLREEFLLFWSQRGHTGSFYVFLDAIFEIVISIEFLKMLCQPSADTVLEVLIFLVSRHMIIGDTSAFEDFVSIVSIALLFAIKKYIQIPPEAGKRKSIFSTCRNEIGDEKSDGEE</sequence>
<keyword evidence="1" id="KW-0812">Transmembrane</keyword>
<keyword evidence="1" id="KW-1133">Transmembrane helix</keyword>
<feature type="transmembrane region" description="Helical" evidence="1">
    <location>
        <begin position="12"/>
        <end position="35"/>
    </location>
</feature>
<keyword evidence="1" id="KW-0472">Membrane</keyword>
<proteinExistence type="predicted"/>
<dbReference type="Proteomes" id="UP001454489">
    <property type="component" value="Unassembled WGS sequence"/>
</dbReference>
<keyword evidence="3" id="KW-1185">Reference proteome</keyword>
<evidence type="ECO:0000313" key="2">
    <source>
        <dbReference type="EMBL" id="MEQ2558070.1"/>
    </source>
</evidence>
<evidence type="ECO:0000313" key="3">
    <source>
        <dbReference type="Proteomes" id="UP001454489"/>
    </source>
</evidence>
<dbReference type="EMBL" id="JBBMEX010000009">
    <property type="protein sequence ID" value="MEQ2558070.1"/>
    <property type="molecule type" value="Genomic_DNA"/>
</dbReference>
<evidence type="ECO:0008006" key="4">
    <source>
        <dbReference type="Google" id="ProtNLM"/>
    </source>
</evidence>
<protein>
    <recommendedName>
        <fullName evidence="4">Transporter</fullName>
    </recommendedName>
</protein>
<name>A0ABV1HEX5_9FIRM</name>
<gene>
    <name evidence="2" type="ORF">WMO43_09335</name>
</gene>
<comment type="caution">
    <text evidence="2">The sequence shown here is derived from an EMBL/GenBank/DDBJ whole genome shotgun (WGS) entry which is preliminary data.</text>
</comment>